<gene>
    <name evidence="2" type="ORF">CATMQ487_34830</name>
</gene>
<feature type="compositionally biased region" description="Acidic residues" evidence="1">
    <location>
        <begin position="316"/>
        <end position="328"/>
    </location>
</feature>
<dbReference type="EMBL" id="AP025730">
    <property type="protein sequence ID" value="BDI06513.1"/>
    <property type="molecule type" value="Genomic_DNA"/>
</dbReference>
<organism evidence="2 3">
    <name type="scientific">Sphaerotilus microaerophilus</name>
    <dbReference type="NCBI Taxonomy" id="2914710"/>
    <lineage>
        <taxon>Bacteria</taxon>
        <taxon>Pseudomonadati</taxon>
        <taxon>Pseudomonadota</taxon>
        <taxon>Betaproteobacteria</taxon>
        <taxon>Burkholderiales</taxon>
        <taxon>Sphaerotilaceae</taxon>
        <taxon>Sphaerotilus</taxon>
    </lineage>
</organism>
<accession>A0ABM7YPQ5</accession>
<protein>
    <submittedName>
        <fullName evidence="2">Uncharacterized protein</fullName>
    </submittedName>
</protein>
<keyword evidence="3" id="KW-1185">Reference proteome</keyword>
<evidence type="ECO:0000256" key="1">
    <source>
        <dbReference type="SAM" id="MobiDB-lite"/>
    </source>
</evidence>
<proteinExistence type="predicted"/>
<sequence>MVGTDYLIRTPCAMLDSLQRFLKRPLQVPLRGRQSPSDPESTLICDWARQRGDEFKRVRRGPGAVVCAQAQVGPMRIEWGPSQRHYIRGHEMRVRIDAHLAEPMEMLVMSRGLAESLEAQAFQQLTSLQQTEIGDSMPEEGRWLSMFERIEVDAAPPTFAQNFVVVSSCVPHARHWAAGELAVRLMRARAQWLAPHAPLVLMTMRGRLYLRTEAGTFDETLLDGVRMLADAAALRARKISTRAGRAASAEALAAQTAHVAQLRQSVLGGRALAGGLAATPVSEAASGSAPAGPPAAPGPHHDPIEGMAAHTLPGLDFDDFNDADDADLPQELPPLGEPVPTDLQL</sequence>
<feature type="region of interest" description="Disordered" evidence="1">
    <location>
        <begin position="283"/>
        <end position="345"/>
    </location>
</feature>
<name>A0ABM7YPQ5_9BURK</name>
<evidence type="ECO:0000313" key="2">
    <source>
        <dbReference type="EMBL" id="BDI06513.1"/>
    </source>
</evidence>
<reference evidence="2" key="1">
    <citation type="submission" date="2022-04" db="EMBL/GenBank/DDBJ databases">
        <title>Whole genome sequence of Sphaerotilus sp. FB-5.</title>
        <authorList>
            <person name="Takeda M."/>
            <person name="Narihara S."/>
            <person name="Akimoto M."/>
            <person name="Akimoto R."/>
            <person name="Nishiyashiki S."/>
            <person name="Murakami T."/>
        </authorList>
    </citation>
    <scope>NUCLEOTIDE SEQUENCE</scope>
    <source>
        <strain evidence="2">FB-5</strain>
    </source>
</reference>
<evidence type="ECO:0000313" key="3">
    <source>
        <dbReference type="Proteomes" id="UP001057498"/>
    </source>
</evidence>
<dbReference type="Proteomes" id="UP001057498">
    <property type="component" value="Chromosome"/>
</dbReference>